<keyword evidence="1" id="KW-0472">Membrane</keyword>
<dbReference type="Pfam" id="PF21534">
    <property type="entry name" value="Rost"/>
    <property type="match status" value="1"/>
</dbReference>
<dbReference type="PANTHER" id="PTHR12242">
    <property type="entry name" value="OS02G0130600 PROTEIN-RELATED"/>
    <property type="match status" value="1"/>
</dbReference>
<reference evidence="2 3" key="1">
    <citation type="submission" date="2022-05" db="EMBL/GenBank/DDBJ databases">
        <authorList>
            <consortium name="Genoscope - CEA"/>
            <person name="William W."/>
        </authorList>
    </citation>
    <scope>NUCLEOTIDE SEQUENCE [LARGE SCALE GENOMIC DNA]</scope>
</reference>
<evidence type="ECO:0000313" key="2">
    <source>
        <dbReference type="EMBL" id="CAH3144047.1"/>
    </source>
</evidence>
<dbReference type="InterPro" id="IPR049352">
    <property type="entry name" value="Rost"/>
</dbReference>
<keyword evidence="1" id="KW-1133">Transmembrane helix</keyword>
<proteinExistence type="predicted"/>
<evidence type="ECO:0000256" key="1">
    <source>
        <dbReference type="SAM" id="Phobius"/>
    </source>
</evidence>
<keyword evidence="1" id="KW-0812">Transmembrane</keyword>
<name>A0ABN8PHJ9_9CNID</name>
<dbReference type="Proteomes" id="UP001159427">
    <property type="component" value="Unassembled WGS sequence"/>
</dbReference>
<feature type="transmembrane region" description="Helical" evidence="1">
    <location>
        <begin position="145"/>
        <end position="166"/>
    </location>
</feature>
<keyword evidence="3" id="KW-1185">Reference proteome</keyword>
<gene>
    <name evidence="2" type="ORF">PEVE_00043030</name>
</gene>
<evidence type="ECO:0000313" key="3">
    <source>
        <dbReference type="Proteomes" id="UP001159427"/>
    </source>
</evidence>
<feature type="transmembrane region" description="Helical" evidence="1">
    <location>
        <begin position="35"/>
        <end position="54"/>
    </location>
</feature>
<dbReference type="PANTHER" id="PTHR12242:SF49">
    <property type="entry name" value="HEADBUTT, ISOFORM E"/>
    <property type="match status" value="1"/>
</dbReference>
<accession>A0ABN8PHJ9</accession>
<feature type="transmembrane region" description="Helical" evidence="1">
    <location>
        <begin position="60"/>
        <end position="82"/>
    </location>
</feature>
<feature type="transmembrane region" description="Helical" evidence="1">
    <location>
        <begin position="204"/>
        <end position="224"/>
    </location>
</feature>
<feature type="transmembrane region" description="Helical" evidence="1">
    <location>
        <begin position="248"/>
        <end position="271"/>
    </location>
</feature>
<protein>
    <recommendedName>
        <fullName evidence="4">Protein rolling stone</fullName>
    </recommendedName>
</protein>
<evidence type="ECO:0008006" key="4">
    <source>
        <dbReference type="Google" id="ProtNLM"/>
    </source>
</evidence>
<feature type="transmembrane region" description="Helical" evidence="1">
    <location>
        <begin position="178"/>
        <end position="197"/>
    </location>
</feature>
<comment type="caution">
    <text evidence="2">The sequence shown here is derived from an EMBL/GenBank/DDBJ whole genome shotgun (WGS) entry which is preliminary data.</text>
</comment>
<sequence>MCLCPEEFSFKRLRLSHPYSSAFTTSPWLPLPLFLFYRLVAAFYFLSWLIYSGFNDGGYWFIYLSNWVFTVVTAHFLLAMFITTHYCCGAGVEADPAGFGPRRFKSETYIVGLSSEDEGNESKEQSYVKAKDEDDDLSLWTKVSWVIFTIASVNSLVITVAYWAAVYTPGEEIDGVSVNEHILAAVFMLIEVTISNIPVRLLHFIYSHVFASIYMLFTVIYWGAGGRDKDGNRYIYRMLNYQEQPGTAILVVFLTLIILQSAVHLFLFALFRFRAWLISKYPQ</sequence>
<organism evidence="2 3">
    <name type="scientific">Porites evermanni</name>
    <dbReference type="NCBI Taxonomy" id="104178"/>
    <lineage>
        <taxon>Eukaryota</taxon>
        <taxon>Metazoa</taxon>
        <taxon>Cnidaria</taxon>
        <taxon>Anthozoa</taxon>
        <taxon>Hexacorallia</taxon>
        <taxon>Scleractinia</taxon>
        <taxon>Fungiina</taxon>
        <taxon>Poritidae</taxon>
        <taxon>Porites</taxon>
    </lineage>
</organism>
<dbReference type="EMBL" id="CALNXI010000863">
    <property type="protein sequence ID" value="CAH3144047.1"/>
    <property type="molecule type" value="Genomic_DNA"/>
</dbReference>